<evidence type="ECO:0000256" key="1">
    <source>
        <dbReference type="ARBA" id="ARBA00023125"/>
    </source>
</evidence>
<feature type="domain" description="HMG box" evidence="5">
    <location>
        <begin position="109"/>
        <end position="177"/>
    </location>
</feature>
<feature type="DNA-binding region" description="HMG box" evidence="3">
    <location>
        <begin position="109"/>
        <end position="177"/>
    </location>
</feature>
<organism evidence="6 7">
    <name type="scientific">Antrodiella citrinella</name>
    <dbReference type="NCBI Taxonomy" id="2447956"/>
    <lineage>
        <taxon>Eukaryota</taxon>
        <taxon>Fungi</taxon>
        <taxon>Dikarya</taxon>
        <taxon>Basidiomycota</taxon>
        <taxon>Agaricomycotina</taxon>
        <taxon>Agaricomycetes</taxon>
        <taxon>Polyporales</taxon>
        <taxon>Steccherinaceae</taxon>
        <taxon>Antrodiella</taxon>
    </lineage>
</organism>
<feature type="compositionally biased region" description="Polar residues" evidence="4">
    <location>
        <begin position="1"/>
        <end position="31"/>
    </location>
</feature>
<evidence type="ECO:0000256" key="2">
    <source>
        <dbReference type="ARBA" id="ARBA00023163"/>
    </source>
</evidence>
<evidence type="ECO:0000313" key="6">
    <source>
        <dbReference type="EMBL" id="THH29139.1"/>
    </source>
</evidence>
<dbReference type="GO" id="GO:0000978">
    <property type="term" value="F:RNA polymerase II cis-regulatory region sequence-specific DNA binding"/>
    <property type="evidence" value="ECO:0007669"/>
    <property type="project" value="TreeGrafter"/>
</dbReference>
<dbReference type="SMART" id="SM00398">
    <property type="entry name" value="HMG"/>
    <property type="match status" value="1"/>
</dbReference>
<dbReference type="PANTHER" id="PTHR10270">
    <property type="entry name" value="SOX TRANSCRIPTION FACTOR"/>
    <property type="match status" value="1"/>
</dbReference>
<dbReference type="InterPro" id="IPR050140">
    <property type="entry name" value="SRY-related_HMG-box_TF-like"/>
</dbReference>
<dbReference type="Gene3D" id="1.10.30.10">
    <property type="entry name" value="High mobility group box domain"/>
    <property type="match status" value="1"/>
</dbReference>
<accession>A0A4S4MSQ8</accession>
<keyword evidence="3" id="KW-0539">Nucleus</keyword>
<dbReference type="GO" id="GO:0001228">
    <property type="term" value="F:DNA-binding transcription activator activity, RNA polymerase II-specific"/>
    <property type="evidence" value="ECO:0007669"/>
    <property type="project" value="TreeGrafter"/>
</dbReference>
<feature type="region of interest" description="Disordered" evidence="4">
    <location>
        <begin position="430"/>
        <end position="465"/>
    </location>
</feature>
<feature type="region of interest" description="Disordered" evidence="4">
    <location>
        <begin position="1"/>
        <end position="53"/>
    </location>
</feature>
<evidence type="ECO:0000256" key="4">
    <source>
        <dbReference type="SAM" id="MobiDB-lite"/>
    </source>
</evidence>
<sequence>MSNGAASEAGWSTPSDWSLAASRQPSRTSTPAPKISSLTIPSSSTSSIDSHEDTKPIADFASWMKSAEAQHIFAQAQTSQTNWLLPSRAPDDPASFDFVAPRPRGKTHVPRPPNAFMLFRAEKVNAELPRDLPNRQQVVSVVAGQCWNMLDEAGKAEWHARAREMLKKHMERYPDYKFAPSRKSTRKKAEEVEVKDGEEYIRHLREKYMNMVGPSVASTRARKPRSRKGRAAPDVQPPLPSSSRLPSMNPTTGPLSSYPMDSSFGAFGHYPPHLYQSYGQNQMPMQSSAPYMGSHQEIDFAALSASYMQGSSRNTTPSPVPSSSSCSGSSAGSAEEEATPVVDHDKTPTAATFGHITIPRVPNVPNISHFANTNHMLGLHELSPYPNMFQQQHSTQMQASGSSMSSSCRLPPQDPAAAAAYYSAIFPPSMHQSHSVDGSTSSAPSATIPSEVRETFGVKGNPGPV</sequence>
<dbReference type="GO" id="GO:0030154">
    <property type="term" value="P:cell differentiation"/>
    <property type="evidence" value="ECO:0007669"/>
    <property type="project" value="TreeGrafter"/>
</dbReference>
<evidence type="ECO:0000313" key="7">
    <source>
        <dbReference type="Proteomes" id="UP000308730"/>
    </source>
</evidence>
<dbReference type="GO" id="GO:0005634">
    <property type="term" value="C:nucleus"/>
    <property type="evidence" value="ECO:0007669"/>
    <property type="project" value="UniProtKB-UniRule"/>
</dbReference>
<dbReference type="SUPFAM" id="SSF47095">
    <property type="entry name" value="HMG-box"/>
    <property type="match status" value="1"/>
</dbReference>
<dbReference type="EMBL" id="SGPM01000138">
    <property type="protein sequence ID" value="THH29139.1"/>
    <property type="molecule type" value="Genomic_DNA"/>
</dbReference>
<evidence type="ECO:0000256" key="3">
    <source>
        <dbReference type="PROSITE-ProRule" id="PRU00267"/>
    </source>
</evidence>
<reference evidence="6 7" key="1">
    <citation type="submission" date="2019-02" db="EMBL/GenBank/DDBJ databases">
        <title>Genome sequencing of the rare red list fungi Antrodiella citrinella (Flaviporus citrinellus).</title>
        <authorList>
            <person name="Buettner E."/>
            <person name="Kellner H."/>
        </authorList>
    </citation>
    <scope>NUCLEOTIDE SEQUENCE [LARGE SCALE GENOMIC DNA]</scope>
    <source>
        <strain evidence="6 7">DSM 108506</strain>
    </source>
</reference>
<dbReference type="InterPro" id="IPR009071">
    <property type="entry name" value="HMG_box_dom"/>
</dbReference>
<dbReference type="Proteomes" id="UP000308730">
    <property type="component" value="Unassembled WGS sequence"/>
</dbReference>
<dbReference type="PROSITE" id="PS50118">
    <property type="entry name" value="HMG_BOX_2"/>
    <property type="match status" value="1"/>
</dbReference>
<name>A0A4S4MSQ8_9APHY</name>
<protein>
    <recommendedName>
        <fullName evidence="5">HMG box domain-containing protein</fullName>
    </recommendedName>
</protein>
<feature type="compositionally biased region" description="Low complexity" evidence="4">
    <location>
        <begin position="439"/>
        <end position="450"/>
    </location>
</feature>
<dbReference type="Pfam" id="PF00505">
    <property type="entry name" value="HMG_box"/>
    <property type="match status" value="1"/>
</dbReference>
<dbReference type="CDD" id="cd01389">
    <property type="entry name" value="HMG-box_ROX1-like"/>
    <property type="match status" value="1"/>
</dbReference>
<feature type="region of interest" description="Disordered" evidence="4">
    <location>
        <begin position="309"/>
        <end position="347"/>
    </location>
</feature>
<comment type="caution">
    <text evidence="6">The sequence shown here is derived from an EMBL/GenBank/DDBJ whole genome shotgun (WGS) entry which is preliminary data.</text>
</comment>
<keyword evidence="7" id="KW-1185">Reference proteome</keyword>
<proteinExistence type="predicted"/>
<dbReference type="AlphaFoldDB" id="A0A4S4MSQ8"/>
<gene>
    <name evidence="6" type="ORF">EUX98_g5044</name>
</gene>
<feature type="region of interest" description="Disordered" evidence="4">
    <location>
        <begin position="214"/>
        <end position="257"/>
    </location>
</feature>
<feature type="compositionally biased region" description="Low complexity" evidence="4">
    <location>
        <begin position="35"/>
        <end position="48"/>
    </location>
</feature>
<dbReference type="PANTHER" id="PTHR10270:SF161">
    <property type="entry name" value="SEX-DETERMINING REGION Y PROTEIN"/>
    <property type="match status" value="1"/>
</dbReference>
<feature type="compositionally biased region" description="Low complexity" evidence="4">
    <location>
        <begin position="311"/>
        <end position="333"/>
    </location>
</feature>
<keyword evidence="2" id="KW-0804">Transcription</keyword>
<dbReference type="OrthoDB" id="6247875at2759"/>
<keyword evidence="1 3" id="KW-0238">DNA-binding</keyword>
<dbReference type="InterPro" id="IPR036910">
    <property type="entry name" value="HMG_box_dom_sf"/>
</dbReference>
<feature type="compositionally biased region" description="Basic residues" evidence="4">
    <location>
        <begin position="220"/>
        <end position="230"/>
    </location>
</feature>
<evidence type="ECO:0000259" key="5">
    <source>
        <dbReference type="PROSITE" id="PS50118"/>
    </source>
</evidence>